<keyword evidence="4" id="KW-0597">Phosphoprotein</keyword>
<reference evidence="12" key="1">
    <citation type="submission" date="2020-08" db="EMBL/GenBank/DDBJ databases">
        <title>Genome public.</title>
        <authorList>
            <person name="Liu C."/>
            <person name="Sun Q."/>
        </authorList>
    </citation>
    <scope>NUCLEOTIDE SEQUENCE</scope>
    <source>
        <strain evidence="12">NSJ-68</strain>
    </source>
</reference>
<dbReference type="EMBL" id="JACOOR010000001">
    <property type="protein sequence ID" value="MBC5658524.1"/>
    <property type="molecule type" value="Genomic_DNA"/>
</dbReference>
<keyword evidence="5" id="KW-0808">Transferase</keyword>
<organism evidence="12 13">
    <name type="scientific">Anaerosacchariphilus hominis</name>
    <dbReference type="NCBI Taxonomy" id="2763017"/>
    <lineage>
        <taxon>Bacteria</taxon>
        <taxon>Bacillati</taxon>
        <taxon>Bacillota</taxon>
        <taxon>Clostridia</taxon>
        <taxon>Lachnospirales</taxon>
        <taxon>Lachnospiraceae</taxon>
        <taxon>Anaerosacchariphilus</taxon>
    </lineage>
</organism>
<dbReference type="GO" id="GO:0009401">
    <property type="term" value="P:phosphoenolpyruvate-dependent sugar phosphotransferase system"/>
    <property type="evidence" value="ECO:0007669"/>
    <property type="project" value="UniProtKB-KW"/>
</dbReference>
<evidence type="ECO:0000256" key="7">
    <source>
        <dbReference type="ARBA" id="ARBA00022777"/>
    </source>
</evidence>
<evidence type="ECO:0000256" key="10">
    <source>
        <dbReference type="ARBA" id="ARBA00042072"/>
    </source>
</evidence>
<keyword evidence="13" id="KW-1185">Reference proteome</keyword>
<evidence type="ECO:0000256" key="2">
    <source>
        <dbReference type="ARBA" id="ARBA00022448"/>
    </source>
</evidence>
<dbReference type="GO" id="GO:0005737">
    <property type="term" value="C:cytoplasm"/>
    <property type="evidence" value="ECO:0007669"/>
    <property type="project" value="UniProtKB-SubCell"/>
</dbReference>
<keyword evidence="3" id="KW-0963">Cytoplasm</keyword>
<dbReference type="Pfam" id="PF00359">
    <property type="entry name" value="PTS_EIIA_2"/>
    <property type="match status" value="1"/>
</dbReference>
<dbReference type="PANTHER" id="PTHR36203:SF1">
    <property type="entry name" value="ASCORBATE-SPECIFIC PTS SYSTEM EIIA COMPONENT"/>
    <property type="match status" value="1"/>
</dbReference>
<keyword evidence="2" id="KW-0813">Transport</keyword>
<comment type="subcellular location">
    <subcellularLocation>
        <location evidence="1">Cytoplasm</location>
    </subcellularLocation>
</comment>
<sequence>MSDILPMDAIELGAEADSWSMAVARAGELLVKAGIAEERYISAMIDMINKHGSYMVVAPGVAMPHSHSDKGVIRSGVSFLRLTKPVYFPGKEDQPIYLLIAVAARDNTAHLDLMGNVAAMISDDSSLAKVMSCSSVEEIYTMMNKAEDTDG</sequence>
<dbReference type="GO" id="GO:0016301">
    <property type="term" value="F:kinase activity"/>
    <property type="evidence" value="ECO:0007669"/>
    <property type="project" value="UniProtKB-KW"/>
</dbReference>
<evidence type="ECO:0000256" key="1">
    <source>
        <dbReference type="ARBA" id="ARBA00004496"/>
    </source>
</evidence>
<evidence type="ECO:0000313" key="13">
    <source>
        <dbReference type="Proteomes" id="UP000649345"/>
    </source>
</evidence>
<comment type="function">
    <text evidence="8">The phosphoenolpyruvate-dependent sugar phosphotransferase system (sugar PTS), a major carbohydrate active transport system, catalyzes the phosphorylation of incoming sugar substrates concomitantly with their translocation across the cell membrane. The enzyme II UlaABC PTS system is involved in ascorbate transport.</text>
</comment>
<evidence type="ECO:0000256" key="4">
    <source>
        <dbReference type="ARBA" id="ARBA00022553"/>
    </source>
</evidence>
<comment type="caution">
    <text evidence="12">The sequence shown here is derived from an EMBL/GenBank/DDBJ whole genome shotgun (WGS) entry which is preliminary data.</text>
</comment>
<gene>
    <name evidence="12" type="ORF">H8S44_01825</name>
</gene>
<dbReference type="PROSITE" id="PS51094">
    <property type="entry name" value="PTS_EIIA_TYPE_2"/>
    <property type="match status" value="1"/>
</dbReference>
<dbReference type="SUPFAM" id="SSF55804">
    <property type="entry name" value="Phoshotransferase/anion transport protein"/>
    <property type="match status" value="1"/>
</dbReference>
<feature type="domain" description="PTS EIIA type-2" evidence="11">
    <location>
        <begin position="3"/>
        <end position="146"/>
    </location>
</feature>
<keyword evidence="7" id="KW-0418">Kinase</keyword>
<proteinExistence type="predicted"/>
<dbReference type="InterPro" id="IPR016152">
    <property type="entry name" value="PTrfase/Anion_transptr"/>
</dbReference>
<dbReference type="Gene3D" id="3.40.930.10">
    <property type="entry name" value="Mannitol-specific EII, Chain A"/>
    <property type="match status" value="1"/>
</dbReference>
<dbReference type="RefSeq" id="WP_186872767.1">
    <property type="nucleotide sequence ID" value="NZ_JACOOR010000001.1"/>
</dbReference>
<evidence type="ECO:0000256" key="6">
    <source>
        <dbReference type="ARBA" id="ARBA00022683"/>
    </source>
</evidence>
<keyword evidence="12" id="KW-0762">Sugar transport</keyword>
<keyword evidence="6" id="KW-0598">Phosphotransferase system</keyword>
<evidence type="ECO:0000256" key="3">
    <source>
        <dbReference type="ARBA" id="ARBA00022490"/>
    </source>
</evidence>
<dbReference type="AlphaFoldDB" id="A0A923RKT1"/>
<protein>
    <recommendedName>
        <fullName evidence="9">Ascorbate-specific PTS system EIIA component</fullName>
    </recommendedName>
    <alternativeName>
        <fullName evidence="10">Ascorbate-specific phosphotransferase enzyme IIA component</fullName>
    </alternativeName>
</protein>
<dbReference type="Proteomes" id="UP000649345">
    <property type="component" value="Unassembled WGS sequence"/>
</dbReference>
<evidence type="ECO:0000256" key="8">
    <source>
        <dbReference type="ARBA" id="ARBA00037387"/>
    </source>
</evidence>
<evidence type="ECO:0000313" key="12">
    <source>
        <dbReference type="EMBL" id="MBC5658524.1"/>
    </source>
</evidence>
<dbReference type="PANTHER" id="PTHR36203">
    <property type="entry name" value="ASCORBATE-SPECIFIC PTS SYSTEM EIIA COMPONENT"/>
    <property type="match status" value="1"/>
</dbReference>
<evidence type="ECO:0000259" key="11">
    <source>
        <dbReference type="PROSITE" id="PS51094"/>
    </source>
</evidence>
<dbReference type="InterPro" id="IPR002178">
    <property type="entry name" value="PTS_EIIA_type-2_dom"/>
</dbReference>
<dbReference type="CDD" id="cd00211">
    <property type="entry name" value="PTS_IIA_fru"/>
    <property type="match status" value="1"/>
</dbReference>
<name>A0A923RKT1_9FIRM</name>
<evidence type="ECO:0000256" key="9">
    <source>
        <dbReference type="ARBA" id="ARBA00041175"/>
    </source>
</evidence>
<dbReference type="InterPro" id="IPR051351">
    <property type="entry name" value="Ascorbate-PTS_EIIA_comp"/>
</dbReference>
<evidence type="ECO:0000256" key="5">
    <source>
        <dbReference type="ARBA" id="ARBA00022679"/>
    </source>
</evidence>
<accession>A0A923RKT1</accession>